<proteinExistence type="predicted"/>
<dbReference type="EMBL" id="AP014705">
    <property type="protein sequence ID" value="BAQ49314.1"/>
    <property type="molecule type" value="Genomic_DNA"/>
</dbReference>
<evidence type="ECO:0000256" key="2">
    <source>
        <dbReference type="SAM" id="Phobius"/>
    </source>
</evidence>
<keyword evidence="3" id="KW-0614">Plasmid</keyword>
<dbReference type="KEGG" id="maqu:Maq22A_1p35395"/>
<keyword evidence="2" id="KW-1133">Transmembrane helix</keyword>
<protein>
    <submittedName>
        <fullName evidence="3">Uncharacterized protein</fullName>
    </submittedName>
</protein>
<reference evidence="3 4" key="1">
    <citation type="journal article" date="2015" name="Genome Announc.">
        <title>Complete Genome Sequence of Methylobacterium aquaticum Strain 22A, Isolated from Racomitrium japonicum Moss.</title>
        <authorList>
            <person name="Tani A."/>
            <person name="Ogura Y."/>
            <person name="Hayashi T."/>
            <person name="Kimbara K."/>
        </authorList>
    </citation>
    <scope>NUCLEOTIDE SEQUENCE [LARGE SCALE GENOMIC DNA]</scope>
    <source>
        <strain evidence="3 4">MA-22A</strain>
        <plasmid evidence="4">Plasmid pMaq22A_1p DNA</plasmid>
    </source>
</reference>
<evidence type="ECO:0000313" key="3">
    <source>
        <dbReference type="EMBL" id="BAQ49314.1"/>
    </source>
</evidence>
<reference evidence="4" key="2">
    <citation type="submission" date="2015-01" db="EMBL/GenBank/DDBJ databases">
        <title>Complete genome sequence of Methylobacterium aquaticum strain 22A.</title>
        <authorList>
            <person name="Tani A."/>
            <person name="Ogura Y."/>
            <person name="Hayashi T."/>
        </authorList>
    </citation>
    <scope>NUCLEOTIDE SEQUENCE [LARGE SCALE GENOMIC DNA]</scope>
    <source>
        <strain evidence="4">MA-22A</strain>
        <plasmid evidence="4">Plasmid pMaq22A_1p DNA</plasmid>
    </source>
</reference>
<keyword evidence="2" id="KW-0472">Membrane</keyword>
<dbReference type="Proteomes" id="UP000061432">
    <property type="component" value="Plasmid pMaq22A_1p"/>
</dbReference>
<keyword evidence="2" id="KW-0812">Transmembrane</keyword>
<dbReference type="AlphaFoldDB" id="A0A0C6FUV0"/>
<evidence type="ECO:0000256" key="1">
    <source>
        <dbReference type="SAM" id="MobiDB-lite"/>
    </source>
</evidence>
<sequence>MTNDRNVGPPSSGDGPADIRLGLDLDGCPRTSAWIRSEPSIASGQSRPICPRYAFRADVPRGTIHLAATPLAFGPALQARGDPPRSLRRAVDCALMLRPDAPGALHPGRGEARETAVTHQDDALWYDSETEETAKNRFPFWGYALTLVVVVVAVYSIF</sequence>
<gene>
    <name evidence="3" type="ORF">Maq22A_1p35395</name>
</gene>
<evidence type="ECO:0000313" key="4">
    <source>
        <dbReference type="Proteomes" id="UP000061432"/>
    </source>
</evidence>
<name>A0A0C6FUV0_9HYPH</name>
<geneLocation type="plasmid" evidence="4">
    <name>pMaq22A_1p DNA</name>
</geneLocation>
<feature type="transmembrane region" description="Helical" evidence="2">
    <location>
        <begin position="140"/>
        <end position="157"/>
    </location>
</feature>
<feature type="region of interest" description="Disordered" evidence="1">
    <location>
        <begin position="1"/>
        <end position="20"/>
    </location>
</feature>
<accession>A0A0C6FUV0</accession>
<dbReference type="PATRIC" id="fig|270351.10.peg.6383"/>
<organism evidence="3 4">
    <name type="scientific">Methylobacterium aquaticum</name>
    <dbReference type="NCBI Taxonomy" id="270351"/>
    <lineage>
        <taxon>Bacteria</taxon>
        <taxon>Pseudomonadati</taxon>
        <taxon>Pseudomonadota</taxon>
        <taxon>Alphaproteobacteria</taxon>
        <taxon>Hyphomicrobiales</taxon>
        <taxon>Methylobacteriaceae</taxon>
        <taxon>Methylobacterium</taxon>
    </lineage>
</organism>